<dbReference type="InterPro" id="IPR051922">
    <property type="entry name" value="Bact_Sporulation_Assoc"/>
</dbReference>
<dbReference type="EMBL" id="PCVY01000015">
    <property type="protein sequence ID" value="PIQ87328.1"/>
    <property type="molecule type" value="Genomic_DNA"/>
</dbReference>
<dbReference type="Pfam" id="PF08486">
    <property type="entry name" value="SpoIID"/>
    <property type="match status" value="1"/>
</dbReference>
<dbReference type="PANTHER" id="PTHR30032">
    <property type="entry name" value="N-ACETYLMURAMOYL-L-ALANINE AMIDASE-RELATED"/>
    <property type="match status" value="1"/>
</dbReference>
<evidence type="ECO:0000313" key="2">
    <source>
        <dbReference type="EMBL" id="PIQ87328.1"/>
    </source>
</evidence>
<dbReference type="GO" id="GO:0030288">
    <property type="term" value="C:outer membrane-bounded periplasmic space"/>
    <property type="evidence" value="ECO:0007669"/>
    <property type="project" value="TreeGrafter"/>
</dbReference>
<dbReference type="InterPro" id="IPR013486">
    <property type="entry name" value="SpoIID/LytB"/>
</dbReference>
<accession>A0A2H0LSF4</accession>
<dbReference type="Proteomes" id="UP000230859">
    <property type="component" value="Unassembled WGS sequence"/>
</dbReference>
<gene>
    <name evidence="2" type="ORF">COV74_01165</name>
</gene>
<dbReference type="PANTHER" id="PTHR30032:SF4">
    <property type="entry name" value="AMIDASE ENHANCER"/>
    <property type="match status" value="1"/>
</dbReference>
<organism evidence="2 3">
    <name type="scientific">Candidatus Abzuiibacterium crystallinum</name>
    <dbReference type="NCBI Taxonomy" id="1974748"/>
    <lineage>
        <taxon>Bacteria</taxon>
        <taxon>Pseudomonadati</taxon>
        <taxon>Candidatus Omnitrophota</taxon>
        <taxon>Candidatus Abzuiibacterium</taxon>
    </lineage>
</organism>
<name>A0A2H0LSF4_9BACT</name>
<sequence length="414" mass="46054">MKISSYPVYFLLLLLLYPGDLIGAEKPLLKSSLPLPAAGALDNPRLGVFLKEVDRFQLNIPISSQVIDGTTVHFMTRIDNVLVKPYQKGILIGQFYYETKKLTIATNDQTLEVDGKGYRDNLTLILTDAGKLQLINDVNLEDYLKGVLPLEVHYDWPKEVLRAQAIASRTYALFKMLDRLKETHAVSSDVLSQVYGGMSAEKEETSRAVDATQGLVMTYGGQIFPAFFHANSGGRTTNAENVWAIEPNPVLTGVDSPMSASGKYETWDARIAFSDIEKKIKSHGYTMSPIKYLFFSHYDHSGRARLITIEHQKGWLELNANDFRLFVGADQMRSTRAIGAVEGAFFHVHGKGWGHGVGMCQWGAKSLAESGYDAFQILSFYYPGNTVQRLYGSESAGGSSDEKTVSFFKKLWGN</sequence>
<dbReference type="AlphaFoldDB" id="A0A2H0LSF4"/>
<protein>
    <recommendedName>
        <fullName evidence="1">Sporulation stage II protein D amidase enhancer LytB N-terminal domain-containing protein</fullName>
    </recommendedName>
</protein>
<dbReference type="InterPro" id="IPR013693">
    <property type="entry name" value="SpoIID/LytB_N"/>
</dbReference>
<proteinExistence type="predicted"/>
<evidence type="ECO:0000259" key="1">
    <source>
        <dbReference type="Pfam" id="PF08486"/>
    </source>
</evidence>
<evidence type="ECO:0000313" key="3">
    <source>
        <dbReference type="Proteomes" id="UP000230859"/>
    </source>
</evidence>
<feature type="domain" description="Sporulation stage II protein D amidase enhancer LytB N-terminal" evidence="1">
    <location>
        <begin position="130"/>
        <end position="219"/>
    </location>
</feature>
<reference evidence="2 3" key="1">
    <citation type="submission" date="2017-09" db="EMBL/GenBank/DDBJ databases">
        <title>Depth-based differentiation of microbial function through sediment-hosted aquifers and enrichment of novel symbionts in the deep terrestrial subsurface.</title>
        <authorList>
            <person name="Probst A.J."/>
            <person name="Ladd B."/>
            <person name="Jarett J.K."/>
            <person name="Geller-Mcgrath D.E."/>
            <person name="Sieber C.M."/>
            <person name="Emerson J.B."/>
            <person name="Anantharaman K."/>
            <person name="Thomas B.C."/>
            <person name="Malmstrom R."/>
            <person name="Stieglmeier M."/>
            <person name="Klingl A."/>
            <person name="Woyke T."/>
            <person name="Ryan C.M."/>
            <person name="Banfield J.F."/>
        </authorList>
    </citation>
    <scope>NUCLEOTIDE SEQUENCE [LARGE SCALE GENOMIC DNA]</scope>
    <source>
        <strain evidence="2">CG11_big_fil_rev_8_21_14_0_20_45_26</strain>
    </source>
</reference>
<dbReference type="GO" id="GO:0030435">
    <property type="term" value="P:sporulation resulting in formation of a cellular spore"/>
    <property type="evidence" value="ECO:0007669"/>
    <property type="project" value="InterPro"/>
</dbReference>
<comment type="caution">
    <text evidence="2">The sequence shown here is derived from an EMBL/GenBank/DDBJ whole genome shotgun (WGS) entry which is preliminary data.</text>
</comment>
<dbReference type="NCBIfam" id="TIGR02669">
    <property type="entry name" value="SpoIID_LytB"/>
    <property type="match status" value="1"/>
</dbReference>